<dbReference type="AlphaFoldDB" id="A0A8T3C2U0"/>
<keyword evidence="2" id="KW-1185">Reference proteome</keyword>
<protein>
    <submittedName>
        <fullName evidence="1">Uncharacterized protein</fullName>
    </submittedName>
</protein>
<evidence type="ECO:0000313" key="2">
    <source>
        <dbReference type="Proteomes" id="UP000829196"/>
    </source>
</evidence>
<proteinExistence type="predicted"/>
<accession>A0A8T3C2U0</accession>
<gene>
    <name evidence="1" type="ORF">KFK09_002853</name>
</gene>
<comment type="caution">
    <text evidence="1">The sequence shown here is derived from an EMBL/GenBank/DDBJ whole genome shotgun (WGS) entry which is preliminary data.</text>
</comment>
<organism evidence="1 2">
    <name type="scientific">Dendrobium nobile</name>
    <name type="common">Orchid</name>
    <dbReference type="NCBI Taxonomy" id="94219"/>
    <lineage>
        <taxon>Eukaryota</taxon>
        <taxon>Viridiplantae</taxon>
        <taxon>Streptophyta</taxon>
        <taxon>Embryophyta</taxon>
        <taxon>Tracheophyta</taxon>
        <taxon>Spermatophyta</taxon>
        <taxon>Magnoliopsida</taxon>
        <taxon>Liliopsida</taxon>
        <taxon>Asparagales</taxon>
        <taxon>Orchidaceae</taxon>
        <taxon>Epidendroideae</taxon>
        <taxon>Malaxideae</taxon>
        <taxon>Dendrobiinae</taxon>
        <taxon>Dendrobium</taxon>
    </lineage>
</organism>
<evidence type="ECO:0000313" key="1">
    <source>
        <dbReference type="EMBL" id="KAI0527254.1"/>
    </source>
</evidence>
<reference evidence="1" key="1">
    <citation type="journal article" date="2022" name="Front. Genet.">
        <title>Chromosome-Scale Assembly of the Dendrobium nobile Genome Provides Insights Into the Molecular Mechanism of the Biosynthesis of the Medicinal Active Ingredient of Dendrobium.</title>
        <authorList>
            <person name="Xu Q."/>
            <person name="Niu S.-C."/>
            <person name="Li K.-L."/>
            <person name="Zheng P.-J."/>
            <person name="Zhang X.-J."/>
            <person name="Jia Y."/>
            <person name="Liu Y."/>
            <person name="Niu Y.-X."/>
            <person name="Yu L.-H."/>
            <person name="Chen D.-F."/>
            <person name="Zhang G.-Q."/>
        </authorList>
    </citation>
    <scope>NUCLEOTIDE SEQUENCE</scope>
    <source>
        <tissue evidence="1">Leaf</tissue>
    </source>
</reference>
<dbReference type="Proteomes" id="UP000829196">
    <property type="component" value="Unassembled WGS sequence"/>
</dbReference>
<sequence length="71" mass="8249">MVTVSTIVERNSMMNFLDLLFSMINTNLRNNLMIEAKQRMHANADSGKFAPQLIVYKYSFYCHENPDLGFI</sequence>
<name>A0A8T3C2U0_DENNO</name>
<dbReference type="EMBL" id="JAGYWB010000003">
    <property type="protein sequence ID" value="KAI0527254.1"/>
    <property type="molecule type" value="Genomic_DNA"/>
</dbReference>